<sequence>MSSSRYGNQKSYRSATPSRQLTLNFAPLLLLTQVQTDQTSKVIERIVNNIDEIVRLLSFPDWQQTCASEREVKWALRKTLFKHQLHQDTKLFEKAYGYIRQYC</sequence>
<keyword evidence="2" id="KW-1185">Reference proteome</keyword>
<protein>
    <submittedName>
        <fullName evidence="1">Uncharacterized protein</fullName>
    </submittedName>
</protein>
<gene>
    <name evidence="1" type="ORF">XM38_028550</name>
</gene>
<evidence type="ECO:0000313" key="1">
    <source>
        <dbReference type="EMBL" id="ASC71901.1"/>
    </source>
</evidence>
<dbReference type="AlphaFoldDB" id="A0A1Z3HNN2"/>
<name>A0A1Z3HNN2_9CYAN</name>
<dbReference type="STRING" id="1641165.XM38_08340"/>
<evidence type="ECO:0000313" key="2">
    <source>
        <dbReference type="Proteomes" id="UP000191901"/>
    </source>
</evidence>
<proteinExistence type="predicted"/>
<dbReference type="EMBL" id="CP021983">
    <property type="protein sequence ID" value="ASC71901.1"/>
    <property type="molecule type" value="Genomic_DNA"/>
</dbReference>
<organism evidence="1 2">
    <name type="scientific">Halomicronema hongdechloris C2206</name>
    <dbReference type="NCBI Taxonomy" id="1641165"/>
    <lineage>
        <taxon>Bacteria</taxon>
        <taxon>Bacillati</taxon>
        <taxon>Cyanobacteriota</taxon>
        <taxon>Cyanophyceae</taxon>
        <taxon>Nodosilineales</taxon>
        <taxon>Nodosilineaceae</taxon>
        <taxon>Halomicronema</taxon>
    </lineage>
</organism>
<dbReference type="KEGG" id="hhg:XM38_028550"/>
<accession>A0A1Z3HNN2</accession>
<dbReference type="Proteomes" id="UP000191901">
    <property type="component" value="Chromosome"/>
</dbReference>
<reference evidence="1 2" key="1">
    <citation type="journal article" date="2016" name="Biochim. Biophys. Acta">
        <title>Characterization of red-shifted phycobilisomes isolated from the chlorophyll f-containing cyanobacterium Halomicronema hongdechloris.</title>
        <authorList>
            <person name="Li Y."/>
            <person name="Lin Y."/>
            <person name="Garvey C.J."/>
            <person name="Birch D."/>
            <person name="Corkery R.W."/>
            <person name="Loughlin P.C."/>
            <person name="Scheer H."/>
            <person name="Willows R.D."/>
            <person name="Chen M."/>
        </authorList>
    </citation>
    <scope>NUCLEOTIDE SEQUENCE [LARGE SCALE GENOMIC DNA]</scope>
    <source>
        <strain evidence="1 2">C2206</strain>
    </source>
</reference>